<comment type="caution">
    <text evidence="3">The sequence shown here is derived from an EMBL/GenBank/DDBJ whole genome shotgun (WGS) entry which is preliminary data.</text>
</comment>
<dbReference type="OrthoDB" id="3365399at2759"/>
<sequence>MSDSDSDDFFLNQNVSEDEDLLETAENVETSVNSIQTLPSSKNDKKRSLEDDFTQRNKYEPPPRKLTKQQGLSLSSNNNEIGDASDLSSDNPANSESDDFADSFQQEGRPANALPSTTTQDDMFDFLKEVTSSANKYSETYADKSTTKRIYNINFVSTLEGSQNKRVNVKVKGNKTFESILPITIRTFIQSYKIPRSLRMFYTPADLVLFRAGIEVLPFSSCDSLRIPQPDVNDETSVDLIIVHSSDANNYKTEYKNIRESRLQSVLKEKCEEDLDQFDKLAADEKFDLFEKELENAPKLEKSPDDVIDLLGSDNEVSSSLQLILIDKTNKRTSISVWPSTTFSEIAMRYKTMSKLPENANVLIIFDNVELDSAATVSSEDLEEDDILEIRLA</sequence>
<dbReference type="InterPro" id="IPR029071">
    <property type="entry name" value="Ubiquitin-like_domsf"/>
</dbReference>
<reference evidence="3 4" key="1">
    <citation type="submission" date="2014-03" db="EMBL/GenBank/DDBJ databases">
        <title>The genome of Kluyveromyces dobzhanskii.</title>
        <authorList>
            <person name="Nystedt B."/>
            <person name="Astrom S."/>
        </authorList>
    </citation>
    <scope>NUCLEOTIDE SEQUENCE [LARGE SCALE GENOMIC DNA]</scope>
    <source>
        <strain evidence="3 4">CBS 2104</strain>
    </source>
</reference>
<evidence type="ECO:0000313" key="3">
    <source>
        <dbReference type="EMBL" id="CDO95059.1"/>
    </source>
</evidence>
<dbReference type="Pfam" id="PF11976">
    <property type="entry name" value="Rad60-SLD"/>
    <property type="match status" value="1"/>
</dbReference>
<dbReference type="Gene3D" id="3.10.20.90">
    <property type="entry name" value="Phosphatidylinositol 3-kinase Catalytic Subunit, Chain A, domain 1"/>
    <property type="match status" value="1"/>
</dbReference>
<protein>
    <submittedName>
        <fullName evidence="3">WGS project CCBQ000000000 data, contig 00011</fullName>
    </submittedName>
</protein>
<feature type="compositionally biased region" description="Polar residues" evidence="1">
    <location>
        <begin position="27"/>
        <end position="41"/>
    </location>
</feature>
<evidence type="ECO:0000256" key="1">
    <source>
        <dbReference type="SAM" id="MobiDB-lite"/>
    </source>
</evidence>
<dbReference type="AlphaFoldDB" id="A0A0A8L816"/>
<dbReference type="Proteomes" id="UP000031516">
    <property type="component" value="Unassembled WGS sequence"/>
</dbReference>
<evidence type="ECO:0000313" key="4">
    <source>
        <dbReference type="Proteomes" id="UP000031516"/>
    </source>
</evidence>
<feature type="domain" description="Rad60/SUMO-like" evidence="2">
    <location>
        <begin position="321"/>
        <end position="392"/>
    </location>
</feature>
<dbReference type="EMBL" id="CCBQ010000042">
    <property type="protein sequence ID" value="CDO95059.1"/>
    <property type="molecule type" value="Genomic_DNA"/>
</dbReference>
<dbReference type="InterPro" id="IPR022617">
    <property type="entry name" value="Rad60/SUMO-like_dom"/>
</dbReference>
<keyword evidence="4" id="KW-1185">Reference proteome</keyword>
<proteinExistence type="predicted"/>
<name>A0A0A8L816_9SACH</name>
<dbReference type="SUPFAM" id="SSF54236">
    <property type="entry name" value="Ubiquitin-like"/>
    <property type="match status" value="1"/>
</dbReference>
<gene>
    <name evidence="3" type="ORF">KLDO_g3307</name>
</gene>
<organism evidence="3 4">
    <name type="scientific">Kluyveromyces dobzhanskii CBS 2104</name>
    <dbReference type="NCBI Taxonomy" id="1427455"/>
    <lineage>
        <taxon>Eukaryota</taxon>
        <taxon>Fungi</taxon>
        <taxon>Dikarya</taxon>
        <taxon>Ascomycota</taxon>
        <taxon>Saccharomycotina</taxon>
        <taxon>Saccharomycetes</taxon>
        <taxon>Saccharomycetales</taxon>
        <taxon>Saccharomycetaceae</taxon>
        <taxon>Kluyveromyces</taxon>
    </lineage>
</organism>
<feature type="compositionally biased region" description="Polar residues" evidence="1">
    <location>
        <begin position="68"/>
        <end position="95"/>
    </location>
</feature>
<accession>A0A0A8L816</accession>
<feature type="region of interest" description="Disordered" evidence="1">
    <location>
        <begin position="1"/>
        <end position="120"/>
    </location>
</feature>
<evidence type="ECO:0000259" key="2">
    <source>
        <dbReference type="Pfam" id="PF11976"/>
    </source>
</evidence>
<feature type="compositionally biased region" description="Basic and acidic residues" evidence="1">
    <location>
        <begin position="42"/>
        <end position="63"/>
    </location>
</feature>